<dbReference type="Proteomes" id="UP000436088">
    <property type="component" value="Unassembled WGS sequence"/>
</dbReference>
<organism evidence="1 2">
    <name type="scientific">Hibiscus syriacus</name>
    <name type="common">Rose of Sharon</name>
    <dbReference type="NCBI Taxonomy" id="106335"/>
    <lineage>
        <taxon>Eukaryota</taxon>
        <taxon>Viridiplantae</taxon>
        <taxon>Streptophyta</taxon>
        <taxon>Embryophyta</taxon>
        <taxon>Tracheophyta</taxon>
        <taxon>Spermatophyta</taxon>
        <taxon>Magnoliopsida</taxon>
        <taxon>eudicotyledons</taxon>
        <taxon>Gunneridae</taxon>
        <taxon>Pentapetalae</taxon>
        <taxon>rosids</taxon>
        <taxon>malvids</taxon>
        <taxon>Malvales</taxon>
        <taxon>Malvaceae</taxon>
        <taxon>Malvoideae</taxon>
        <taxon>Hibiscus</taxon>
    </lineage>
</organism>
<protein>
    <submittedName>
        <fullName evidence="1">Uncharacterized protein</fullName>
    </submittedName>
</protein>
<evidence type="ECO:0000313" key="2">
    <source>
        <dbReference type="Proteomes" id="UP000436088"/>
    </source>
</evidence>
<comment type="caution">
    <text evidence="1">The sequence shown here is derived from an EMBL/GenBank/DDBJ whole genome shotgun (WGS) entry which is preliminary data.</text>
</comment>
<sequence>MECRQWRWRRRQWGIGPPGSEAAAGILEVSEAAGILEASEAAGGG</sequence>
<accession>A0A6A2Y5S9</accession>
<dbReference type="AlphaFoldDB" id="A0A6A2Y5S9"/>
<keyword evidence="2" id="KW-1185">Reference proteome</keyword>
<dbReference type="EMBL" id="VEPZ02001376">
    <property type="protein sequence ID" value="KAE8676525.1"/>
    <property type="molecule type" value="Genomic_DNA"/>
</dbReference>
<proteinExistence type="predicted"/>
<name>A0A6A2Y5S9_HIBSY</name>
<gene>
    <name evidence="1" type="ORF">F3Y22_tig00111584pilonHSYRG00008</name>
</gene>
<evidence type="ECO:0000313" key="1">
    <source>
        <dbReference type="EMBL" id="KAE8676525.1"/>
    </source>
</evidence>
<reference evidence="1" key="1">
    <citation type="submission" date="2019-09" db="EMBL/GenBank/DDBJ databases">
        <title>Draft genome information of white flower Hibiscus syriacus.</title>
        <authorList>
            <person name="Kim Y.-M."/>
        </authorList>
    </citation>
    <scope>NUCLEOTIDE SEQUENCE [LARGE SCALE GENOMIC DNA]</scope>
    <source>
        <strain evidence="1">YM2019G1</strain>
    </source>
</reference>